<evidence type="ECO:0000313" key="1">
    <source>
        <dbReference type="EMBL" id="MBA0608690.1"/>
    </source>
</evidence>
<evidence type="ECO:0000313" key="2">
    <source>
        <dbReference type="Proteomes" id="UP000593561"/>
    </source>
</evidence>
<dbReference type="EMBL" id="JABFAC010000003">
    <property type="protein sequence ID" value="MBA0608690.1"/>
    <property type="molecule type" value="Genomic_DNA"/>
</dbReference>
<comment type="caution">
    <text evidence="1">The sequence shown here is derived from an EMBL/GenBank/DDBJ whole genome shotgun (WGS) entry which is preliminary data.</text>
</comment>
<name>A0A7J8R552_GOSDV</name>
<keyword evidence="2" id="KW-1185">Reference proteome</keyword>
<organism evidence="1 2">
    <name type="scientific">Gossypium davidsonii</name>
    <name type="common">Davidson's cotton</name>
    <name type="synonym">Gossypium klotzschianum subsp. davidsonii</name>
    <dbReference type="NCBI Taxonomy" id="34287"/>
    <lineage>
        <taxon>Eukaryota</taxon>
        <taxon>Viridiplantae</taxon>
        <taxon>Streptophyta</taxon>
        <taxon>Embryophyta</taxon>
        <taxon>Tracheophyta</taxon>
        <taxon>Spermatophyta</taxon>
        <taxon>Magnoliopsida</taxon>
        <taxon>eudicotyledons</taxon>
        <taxon>Gunneridae</taxon>
        <taxon>Pentapetalae</taxon>
        <taxon>rosids</taxon>
        <taxon>malvids</taxon>
        <taxon>Malvales</taxon>
        <taxon>Malvaceae</taxon>
        <taxon>Malvoideae</taxon>
        <taxon>Gossypium</taxon>
    </lineage>
</organism>
<sequence length="119" mass="13860">MKAFIKFTNEKVWHVVLIGWEILVIKSTTRTPKFDLELKRISKCTTAKEARDIFEIAHKRTNKMKQPKVQNIEDARYSNSKLIRKVQRSLPERVSILVILTREAKDIDNLKNQGGKIQG</sequence>
<reference evidence="1 2" key="1">
    <citation type="journal article" date="2019" name="Genome Biol. Evol.">
        <title>Insights into the evolution of the New World diploid cottons (Gossypium, subgenus Houzingenia) based on genome sequencing.</title>
        <authorList>
            <person name="Grover C.E."/>
            <person name="Arick M.A. 2nd"/>
            <person name="Thrash A."/>
            <person name="Conover J.L."/>
            <person name="Sanders W.S."/>
            <person name="Peterson D.G."/>
            <person name="Frelichowski J.E."/>
            <person name="Scheffler J.A."/>
            <person name="Scheffler B.E."/>
            <person name="Wendel J.F."/>
        </authorList>
    </citation>
    <scope>NUCLEOTIDE SEQUENCE [LARGE SCALE GENOMIC DNA]</scope>
    <source>
        <strain evidence="1">27</strain>
        <tissue evidence="1">Leaf</tissue>
    </source>
</reference>
<proteinExistence type="predicted"/>
<protein>
    <submittedName>
        <fullName evidence="1">Uncharacterized protein</fullName>
    </submittedName>
</protein>
<gene>
    <name evidence="1" type="ORF">Godav_020880</name>
</gene>
<dbReference type="Proteomes" id="UP000593561">
    <property type="component" value="Unassembled WGS sequence"/>
</dbReference>
<accession>A0A7J8R552</accession>
<dbReference type="AlphaFoldDB" id="A0A7J8R552"/>